<evidence type="ECO:0000313" key="2">
    <source>
        <dbReference type="Proteomes" id="UP000713222"/>
    </source>
</evidence>
<feature type="non-terminal residue" evidence="1">
    <location>
        <position position="105"/>
    </location>
</feature>
<gene>
    <name evidence="1" type="ORF">EBV32_02800</name>
</gene>
<dbReference type="Proteomes" id="UP000713222">
    <property type="component" value="Unassembled WGS sequence"/>
</dbReference>
<evidence type="ECO:0000313" key="1">
    <source>
        <dbReference type="EMBL" id="NBN88003.1"/>
    </source>
</evidence>
<protein>
    <submittedName>
        <fullName evidence="1">Uncharacterized protein</fullName>
    </submittedName>
</protein>
<comment type="caution">
    <text evidence="1">The sequence shown here is derived from an EMBL/GenBank/DDBJ whole genome shotgun (WGS) entry which is preliminary data.</text>
</comment>
<sequence length="105" mass="11599">MIPAVLMPIIQPLLANGLNLVANAVMAKGKKVVEDKLGVELKPDMSAEDLARVQIAQMEHEEELMRLRLEEDKLDLAELEVRLKDVGSARDREVSIATSKDAPLL</sequence>
<dbReference type="AlphaFoldDB" id="A0A964UYB4"/>
<organism evidence="1 2">
    <name type="scientific">Candidatus Fonsibacter lacus</name>
    <dbReference type="NCBI Taxonomy" id="2576439"/>
    <lineage>
        <taxon>Bacteria</taxon>
        <taxon>Pseudomonadati</taxon>
        <taxon>Pseudomonadota</taxon>
        <taxon>Alphaproteobacteria</taxon>
        <taxon>Candidatus Pelagibacterales</taxon>
        <taxon>Candidatus Pelagibacterales incertae sedis</taxon>
        <taxon>Candidatus Fonsibacter</taxon>
    </lineage>
</organism>
<reference evidence="1" key="1">
    <citation type="submission" date="2018-10" db="EMBL/GenBank/DDBJ databases">
        <title>Iterative Subtractive Binning of Freshwater Chronoseries Metagenomes Recovers Nearly Complete Genomes from over Four Hundred Novel Species.</title>
        <authorList>
            <person name="Rodriguez-R L.M."/>
            <person name="Tsementzi D."/>
            <person name="Luo C."/>
            <person name="Konstantinidis K.T."/>
        </authorList>
    </citation>
    <scope>NUCLEOTIDE SEQUENCE</scope>
    <source>
        <strain evidence="1">WB7_6_001</strain>
    </source>
</reference>
<dbReference type="EMBL" id="RGET01000035">
    <property type="protein sequence ID" value="NBN88003.1"/>
    <property type="molecule type" value="Genomic_DNA"/>
</dbReference>
<proteinExistence type="predicted"/>
<accession>A0A964UYB4</accession>
<name>A0A964UYB4_9PROT</name>